<dbReference type="PANTHER" id="PTHR38096">
    <property type="entry name" value="ENTEROBACTIN SYNTHASE COMPONENT D"/>
    <property type="match status" value="1"/>
</dbReference>
<evidence type="ECO:0000256" key="5">
    <source>
        <dbReference type="ARBA" id="ARBA00019087"/>
    </source>
</evidence>
<feature type="binding site" evidence="12">
    <location>
        <position position="131"/>
    </location>
    <ligand>
        <name>CoA</name>
        <dbReference type="ChEBI" id="CHEBI:57287"/>
    </ligand>
</feature>
<feature type="binding site" evidence="12">
    <location>
        <position position="182"/>
    </location>
    <ligand>
        <name>CoA</name>
        <dbReference type="ChEBI" id="CHEBI:57287"/>
    </ligand>
</feature>
<reference evidence="16 17" key="1">
    <citation type="submission" date="2013-06" db="EMBL/GenBank/DDBJ databases">
        <title>The Genome Sequence of Acinetobacter rudis CIP 110305.</title>
        <authorList>
            <consortium name="The Broad Institute Genome Sequencing Platform"/>
            <consortium name="The Broad Institute Genome Sequencing Center for Infectious Disease"/>
            <person name="Cerqueira G."/>
            <person name="Feldgarden M."/>
            <person name="Courvalin P."/>
            <person name="Perichon B."/>
            <person name="Grillot-Courvalin C."/>
            <person name="Clermont D."/>
            <person name="Rocha E."/>
            <person name="Yoon E.-J."/>
            <person name="Nemec A."/>
            <person name="Young S.K."/>
            <person name="Zeng Q."/>
            <person name="Gargeya S."/>
            <person name="Fitzgerald M."/>
            <person name="Abouelleil A."/>
            <person name="Alvarado L."/>
            <person name="Berlin A.M."/>
            <person name="Chapman S.B."/>
            <person name="Dewar J."/>
            <person name="Goldberg J."/>
            <person name="Griggs A."/>
            <person name="Gujja S."/>
            <person name="Hansen M."/>
            <person name="Howarth C."/>
            <person name="Imamovic A."/>
            <person name="Larimer J."/>
            <person name="McCowan C."/>
            <person name="Murphy C."/>
            <person name="Pearson M."/>
            <person name="Priest M."/>
            <person name="Roberts A."/>
            <person name="Saif S."/>
            <person name="Shea T."/>
            <person name="Sykes S."/>
            <person name="Wortman J."/>
            <person name="Nusbaum C."/>
            <person name="Birren B."/>
        </authorList>
    </citation>
    <scope>NUCLEOTIDE SEQUENCE [LARGE SCALE GENOMIC DNA]</scope>
    <source>
        <strain evidence="16 17">CIP 110305</strain>
    </source>
</reference>
<dbReference type="GO" id="GO:0008897">
    <property type="term" value="F:holo-[acyl-carrier-protein] synthase activity"/>
    <property type="evidence" value="ECO:0007669"/>
    <property type="project" value="InterPro"/>
</dbReference>
<dbReference type="UniPathway" id="UPA00017"/>
<evidence type="ECO:0000313" key="17">
    <source>
        <dbReference type="Proteomes" id="UP000014568"/>
    </source>
</evidence>
<evidence type="ECO:0000256" key="1">
    <source>
        <dbReference type="ARBA" id="ARBA00003937"/>
    </source>
</evidence>
<evidence type="ECO:0000259" key="15">
    <source>
        <dbReference type="Pfam" id="PF17837"/>
    </source>
</evidence>
<evidence type="ECO:0000256" key="11">
    <source>
        <dbReference type="ARBA" id="ARBA00049191"/>
    </source>
</evidence>
<proteinExistence type="inferred from homology"/>
<dbReference type="OrthoDB" id="8210607at2"/>
<dbReference type="GO" id="GO:0009366">
    <property type="term" value="C:enterobactin synthetase complex"/>
    <property type="evidence" value="ECO:0007669"/>
    <property type="project" value="InterPro"/>
</dbReference>
<evidence type="ECO:0000256" key="6">
    <source>
        <dbReference type="ARBA" id="ARBA00022679"/>
    </source>
</evidence>
<comment type="similarity">
    <text evidence="3">Belongs to the P-Pant transferase superfamily. EntD family.</text>
</comment>
<organism evidence="16 17">
    <name type="scientific">Acinetobacter rudis CIP 110305</name>
    <dbReference type="NCBI Taxonomy" id="421052"/>
    <lineage>
        <taxon>Bacteria</taxon>
        <taxon>Pseudomonadati</taxon>
        <taxon>Pseudomonadota</taxon>
        <taxon>Gammaproteobacteria</taxon>
        <taxon>Moraxellales</taxon>
        <taxon>Moraxellaceae</taxon>
        <taxon>Acinetobacter</taxon>
    </lineage>
</organism>
<keyword evidence="6" id="KW-0808">Transferase</keyword>
<dbReference type="GO" id="GO:0009239">
    <property type="term" value="P:enterobactin biosynthetic process"/>
    <property type="evidence" value="ECO:0007669"/>
    <property type="project" value="UniProtKB-UniPathway"/>
</dbReference>
<dbReference type="Pfam" id="PF17837">
    <property type="entry name" value="4PPT_N"/>
    <property type="match status" value="1"/>
</dbReference>
<evidence type="ECO:0000256" key="13">
    <source>
        <dbReference type="PIRSR" id="PIRSR603542-2"/>
    </source>
</evidence>
<dbReference type="InterPro" id="IPR037143">
    <property type="entry name" value="4-PPantetheinyl_Trfase_dom_sf"/>
</dbReference>
<evidence type="ECO:0000256" key="4">
    <source>
        <dbReference type="ARBA" id="ARBA00011503"/>
    </source>
</evidence>
<sequence length="244" mass="28177">MLRLPSDMDQFLVFPETLLASCLERGQFIHLSAQVVSYIADIDQLTKLHQHEQLLCPDYLKQAKPSRLNEFFAGRIVAQAILKQHFSCMTALTSRSNKLPIWPQGLSGCISHTQNKLLVMVSAQYLSVGADLQEQIQPEMAKQISSLILTSAEQQLWHHFKTELDFSEYLSLIFSLKESLYKAVFPVVNSYIDFLELCLVDIDLTRRIAQFEFCSKIQKNYPVLKRYSAQWQRYDEYVISFALV</sequence>
<comment type="catalytic activity">
    <reaction evidence="11">
        <text>apo-[peptidyl-carrier protein] + CoA = holo-[peptidyl-carrier protein] + adenosine 3',5'-bisphosphate + H(+)</text>
        <dbReference type="Rhea" id="RHEA:46228"/>
        <dbReference type="Rhea" id="RHEA-COMP:11479"/>
        <dbReference type="Rhea" id="RHEA-COMP:11480"/>
        <dbReference type="ChEBI" id="CHEBI:15378"/>
        <dbReference type="ChEBI" id="CHEBI:29999"/>
        <dbReference type="ChEBI" id="CHEBI:57287"/>
        <dbReference type="ChEBI" id="CHEBI:58343"/>
        <dbReference type="ChEBI" id="CHEBI:64479"/>
    </reaction>
</comment>
<comment type="catalytic activity">
    <reaction evidence="10">
        <text>apo-[aryl-carrier protein] + CoA = holo-[aryl-carrier protein] + adenosine 3',5'-bisphosphate + H(+)</text>
        <dbReference type="Rhea" id="RHEA:48404"/>
        <dbReference type="Rhea" id="RHEA-COMP:15903"/>
        <dbReference type="Rhea" id="RHEA-COMP:17557"/>
        <dbReference type="ChEBI" id="CHEBI:15378"/>
        <dbReference type="ChEBI" id="CHEBI:29999"/>
        <dbReference type="ChEBI" id="CHEBI:57287"/>
        <dbReference type="ChEBI" id="CHEBI:58343"/>
        <dbReference type="ChEBI" id="CHEBI:64479"/>
    </reaction>
</comment>
<evidence type="ECO:0000256" key="7">
    <source>
        <dbReference type="ARBA" id="ARBA00023191"/>
    </source>
</evidence>
<dbReference type="RefSeq" id="WP_016655936.1">
    <property type="nucleotide sequence ID" value="NZ_KE340352.1"/>
</dbReference>
<feature type="domain" description="4'-phosphopantetheinyl transferase N-terminal" evidence="15">
    <location>
        <begin position="59"/>
        <end position="122"/>
    </location>
</feature>
<dbReference type="Proteomes" id="UP000014568">
    <property type="component" value="Unassembled WGS sequence"/>
</dbReference>
<dbReference type="GO" id="GO:0000287">
    <property type="term" value="F:magnesium ion binding"/>
    <property type="evidence" value="ECO:0007669"/>
    <property type="project" value="InterPro"/>
</dbReference>
<keyword evidence="13" id="KW-0460">Magnesium</keyword>
<keyword evidence="7" id="KW-0259">Enterobactin biosynthesis</keyword>
<feature type="binding site" evidence="12">
    <location>
        <begin position="111"/>
        <end position="112"/>
    </location>
    <ligand>
        <name>CoA</name>
        <dbReference type="ChEBI" id="CHEBI:57287"/>
    </ligand>
</feature>
<evidence type="ECO:0000256" key="12">
    <source>
        <dbReference type="PIRSR" id="PIRSR603542-1"/>
    </source>
</evidence>
<evidence type="ECO:0000313" key="16">
    <source>
        <dbReference type="EMBL" id="EPF74489.1"/>
    </source>
</evidence>
<dbReference type="InterPro" id="IPR003542">
    <property type="entry name" value="Enbac_synth_compD-like"/>
</dbReference>
<protein>
    <recommendedName>
        <fullName evidence="5">Enterobactin synthase component D</fullName>
    </recommendedName>
    <alternativeName>
        <fullName evidence="8">4'-phosphopantetheinyl transferase EntD</fullName>
    </alternativeName>
    <alternativeName>
        <fullName evidence="9">Enterochelin synthase D</fullName>
    </alternativeName>
</protein>
<dbReference type="PRINTS" id="PR01399">
    <property type="entry name" value="ENTSNTHTASED"/>
</dbReference>
<dbReference type="PATRIC" id="fig|421052.3.peg.1486"/>
<evidence type="ECO:0000259" key="14">
    <source>
        <dbReference type="Pfam" id="PF01648"/>
    </source>
</evidence>
<feature type="binding site" evidence="12">
    <location>
        <position position="75"/>
    </location>
    <ligand>
        <name>CoA</name>
        <dbReference type="ChEBI" id="CHEBI:57287"/>
    </ligand>
</feature>
<comment type="pathway">
    <text evidence="2">Siderophore biosynthesis; enterobactin biosynthesis.</text>
</comment>
<dbReference type="AlphaFoldDB" id="S3NJI9"/>
<dbReference type="GO" id="GO:0005886">
    <property type="term" value="C:plasma membrane"/>
    <property type="evidence" value="ECO:0007669"/>
    <property type="project" value="TreeGrafter"/>
</dbReference>
<dbReference type="STRING" id="632955.GCA_000829675_00997"/>
<comment type="caution">
    <text evidence="16">The sequence shown here is derived from an EMBL/GenBank/DDBJ whole genome shotgun (WGS) entry which is preliminary data.</text>
</comment>
<feature type="binding site" evidence="13">
    <location>
        <position position="131"/>
    </location>
    <ligand>
        <name>Mg(2+)</name>
        <dbReference type="ChEBI" id="CHEBI:18420"/>
    </ligand>
</feature>
<dbReference type="Gene3D" id="3.90.470.20">
    <property type="entry name" value="4'-phosphopantetheinyl transferase domain"/>
    <property type="match status" value="1"/>
</dbReference>
<name>S3NJI9_9GAMM</name>
<evidence type="ECO:0000256" key="3">
    <source>
        <dbReference type="ARBA" id="ARBA00008342"/>
    </source>
</evidence>
<dbReference type="InterPro" id="IPR041354">
    <property type="entry name" value="4PPT_N"/>
</dbReference>
<dbReference type="eggNOG" id="COG2977">
    <property type="taxonomic scope" value="Bacteria"/>
</dbReference>
<comment type="subunit">
    <text evidence="4">EntB, EntD, EntE, and EntF form a multienzyme complex called enterobactin synthase.</text>
</comment>
<dbReference type="SUPFAM" id="SSF56214">
    <property type="entry name" value="4'-phosphopantetheinyl transferase"/>
    <property type="match status" value="1"/>
</dbReference>
<accession>S3NJI9</accession>
<comment type="cofactor">
    <cofactor evidence="13">
        <name>Mg(2+)</name>
        <dbReference type="ChEBI" id="CHEBI:18420"/>
    </cofactor>
</comment>
<dbReference type="HOGENOM" id="CLU_075076_2_2_6"/>
<dbReference type="EMBL" id="ATGI01000018">
    <property type="protein sequence ID" value="EPF74489.1"/>
    <property type="molecule type" value="Genomic_DNA"/>
</dbReference>
<evidence type="ECO:0000256" key="10">
    <source>
        <dbReference type="ARBA" id="ARBA00049176"/>
    </source>
</evidence>
<gene>
    <name evidence="16" type="ORF">F945_01528</name>
</gene>
<evidence type="ECO:0000256" key="9">
    <source>
        <dbReference type="ARBA" id="ARBA00031996"/>
    </source>
</evidence>
<feature type="binding site" evidence="12">
    <location>
        <position position="67"/>
    </location>
    <ligand>
        <name>CoA</name>
        <dbReference type="ChEBI" id="CHEBI:57287"/>
    </ligand>
</feature>
<evidence type="ECO:0000256" key="8">
    <source>
        <dbReference type="ARBA" id="ARBA00029894"/>
    </source>
</evidence>
<evidence type="ECO:0000256" key="2">
    <source>
        <dbReference type="ARBA" id="ARBA00004993"/>
    </source>
</evidence>
<feature type="binding site" evidence="12">
    <location>
        <position position="178"/>
    </location>
    <ligand>
        <name>CoA</name>
        <dbReference type="ChEBI" id="CHEBI:57287"/>
    </ligand>
</feature>
<comment type="function">
    <text evidence="1">Involved in the biosynthesis of the siderophore enterobactin (enterochelin), which is a macrocyclic trimeric lactone of N-(2,3-dihydroxybenzoyl)-serine. The serine trilactone serves as a scaffolding for the three catechol functionalities that provide hexadentate coordination for the tightly ligated iron(2+) atoms. Plays an essential role in the assembly of the enterobactin by catalyzing the transfer of the 4'-phosphopantetheine (Ppant) moiety from coenzyme A to the apo-domains of both EntB (ArCP domain) and EntF (PCP domain) to yield their holo-forms which make them competent for the activation of 2,3-dihydroxybenzoate (DHB) and L-serine, respectively.</text>
</comment>
<keyword evidence="13" id="KW-0479">Metal-binding</keyword>
<dbReference type="PANTHER" id="PTHR38096:SF1">
    <property type="entry name" value="ENTEROBACTIN SYNTHASE COMPONENT D"/>
    <property type="match status" value="1"/>
</dbReference>
<keyword evidence="17" id="KW-1185">Reference proteome</keyword>
<feature type="domain" description="4'-phosphopantetheinyl transferase" evidence="14">
    <location>
        <begin position="127"/>
        <end position="241"/>
    </location>
</feature>
<dbReference type="Pfam" id="PF01648">
    <property type="entry name" value="ACPS"/>
    <property type="match status" value="1"/>
</dbReference>
<dbReference type="InterPro" id="IPR008278">
    <property type="entry name" value="4-PPantetheinyl_Trfase_dom"/>
</dbReference>